<accession>A0AAP6EGE6</accession>
<dbReference type="InterPro" id="IPR051781">
    <property type="entry name" value="Metallo-dep_Hydrolase"/>
</dbReference>
<dbReference type="Proteomes" id="UP001282288">
    <property type="component" value="Unassembled WGS sequence"/>
</dbReference>
<dbReference type="Pfam" id="PF01979">
    <property type="entry name" value="Amidohydro_1"/>
    <property type="match status" value="1"/>
</dbReference>
<keyword evidence="4" id="KW-1185">Reference proteome</keyword>
<dbReference type="GO" id="GO:0016810">
    <property type="term" value="F:hydrolase activity, acting on carbon-nitrogen (but not peptide) bonds"/>
    <property type="evidence" value="ECO:0007669"/>
    <property type="project" value="InterPro"/>
</dbReference>
<comment type="caution">
    <text evidence="2">The sequence shown here is derived from an EMBL/GenBank/DDBJ whole genome shotgun (WGS) entry which is preliminary data.</text>
</comment>
<dbReference type="InterPro" id="IPR011059">
    <property type="entry name" value="Metal-dep_hydrolase_composite"/>
</dbReference>
<dbReference type="SUPFAM" id="SSF51338">
    <property type="entry name" value="Composite domain of metallo-dependent hydrolases"/>
    <property type="match status" value="2"/>
</dbReference>
<name>A0AAP6EGE6_9ACTN</name>
<gene>
    <name evidence="2" type="ORF">PV399_20120</name>
    <name evidence="3" type="ORF">PV666_08935</name>
</gene>
<dbReference type="EMBL" id="JARAWP010000004">
    <property type="protein sequence ID" value="MDX3018006.1"/>
    <property type="molecule type" value="Genomic_DNA"/>
</dbReference>
<dbReference type="Gene3D" id="3.20.20.140">
    <property type="entry name" value="Metal-dependent hydrolases"/>
    <property type="match status" value="1"/>
</dbReference>
<feature type="domain" description="Amidohydrolase-related" evidence="1">
    <location>
        <begin position="62"/>
        <end position="394"/>
    </location>
</feature>
<evidence type="ECO:0000313" key="2">
    <source>
        <dbReference type="EMBL" id="MDX2961997.1"/>
    </source>
</evidence>
<dbReference type="AlphaFoldDB" id="A0AAP6EGE6"/>
<evidence type="ECO:0000313" key="5">
    <source>
        <dbReference type="Proteomes" id="UP001282288"/>
    </source>
</evidence>
<evidence type="ECO:0000313" key="4">
    <source>
        <dbReference type="Proteomes" id="UP001272987"/>
    </source>
</evidence>
<dbReference type="Gene3D" id="2.30.40.10">
    <property type="entry name" value="Urease, subunit C, domain 1"/>
    <property type="match status" value="1"/>
</dbReference>
<evidence type="ECO:0000259" key="1">
    <source>
        <dbReference type="Pfam" id="PF01979"/>
    </source>
</evidence>
<protein>
    <submittedName>
        <fullName evidence="2">Amidohydrolase family protein</fullName>
    </submittedName>
</protein>
<sequence length="396" mass="41821">MEMQVMRSELQALRAGHVFDGVDVSGPGMVLVEDGVIRDVDFTGAAAPEHAVVTDFGPDGWLLPGLIDAHVHLCWDGTEDAVAHVSSDDRETVLKTARAAAVTTLRDGVTTVRDVGDRDYLSLALREQMSPTERPEIVAAGPPITTRGGHCHFLGGEAEGSDALRAAVRERAERGCELVKVMASGGNVTPGSHSLHQQYERSDLRLIADEAHRHGLRAAAHAHAVQAVTDVVEAGFDTVEHFSFLTPEGVELRQEVLDEVVRRGTFVSMTVGMLPGMPVPVPAIAARFAAIIEVMSKIIASGARVVPGTDAGVGPGKPHGIYPHALTHLAELGMPARGVLRAATSEAAEAVGRAGSKGVLRPRADADLLVLGSSPLEDIAAVTDVRAVYRAGHRVR</sequence>
<dbReference type="PANTHER" id="PTHR43135">
    <property type="entry name" value="ALPHA-D-RIBOSE 1-METHYLPHOSPHONATE 5-TRIPHOSPHATE DIPHOSPHATASE"/>
    <property type="match status" value="1"/>
</dbReference>
<dbReference type="InterPro" id="IPR006680">
    <property type="entry name" value="Amidohydro-rel"/>
</dbReference>
<dbReference type="RefSeq" id="WP_040837360.1">
    <property type="nucleotide sequence ID" value="NZ_CP122369.1"/>
</dbReference>
<dbReference type="EMBL" id="JARAWC010000014">
    <property type="protein sequence ID" value="MDX2961997.1"/>
    <property type="molecule type" value="Genomic_DNA"/>
</dbReference>
<reference evidence="2 4" key="1">
    <citation type="journal article" date="2023" name="Microb. Genom.">
        <title>Mesoterricola silvestris gen. nov., sp. nov., Mesoterricola sediminis sp. nov., Geothrix oryzae sp. nov., Geothrix edaphica sp. nov., Geothrix rubra sp. nov., and Geothrix limicola sp. nov., six novel members of Acidobacteriota isolated from soils.</title>
        <authorList>
            <person name="Weisberg A.J."/>
            <person name="Pearce E."/>
            <person name="Kramer C.G."/>
            <person name="Chang J.H."/>
            <person name="Clarke C.R."/>
        </authorList>
    </citation>
    <scope>NUCLEOTIDE SEQUENCE</scope>
    <source>
        <strain evidence="3 4">NB05-1H</strain>
        <strain evidence="2">NRRL_B-16521</strain>
    </source>
</reference>
<evidence type="ECO:0000313" key="3">
    <source>
        <dbReference type="EMBL" id="MDX3018006.1"/>
    </source>
</evidence>
<proteinExistence type="predicted"/>
<dbReference type="GeneID" id="69812026"/>
<dbReference type="InterPro" id="IPR032466">
    <property type="entry name" value="Metal_Hydrolase"/>
</dbReference>
<organism evidence="2 5">
    <name type="scientific">Streptomyces acidiscabies</name>
    <dbReference type="NCBI Taxonomy" id="42234"/>
    <lineage>
        <taxon>Bacteria</taxon>
        <taxon>Bacillati</taxon>
        <taxon>Actinomycetota</taxon>
        <taxon>Actinomycetes</taxon>
        <taxon>Kitasatosporales</taxon>
        <taxon>Streptomycetaceae</taxon>
        <taxon>Streptomyces</taxon>
    </lineage>
</organism>
<dbReference type="PANTHER" id="PTHR43135:SF3">
    <property type="entry name" value="ALPHA-D-RIBOSE 1-METHYLPHOSPHONATE 5-TRIPHOSPHATE DIPHOSPHATASE"/>
    <property type="match status" value="1"/>
</dbReference>
<dbReference type="Proteomes" id="UP001272987">
    <property type="component" value="Unassembled WGS sequence"/>
</dbReference>
<dbReference type="SUPFAM" id="SSF51556">
    <property type="entry name" value="Metallo-dependent hydrolases"/>
    <property type="match status" value="1"/>
</dbReference>